<sequence length="252" mass="28380">MNRFPAGVTLLPQFITVADTDLWDETNAAEVRLKSGQVMLRSEKVVSIGQAMGIKLRKVREDREVTVGKEAHLEAAWVASMNLPDGTVIETSVVTKKLPMFTSHGKLQAHLSENLERKVKRNAIKELLSIPTAMPREQAKKVWVCVKAVFDPNSENGKNRLKEIEGSASVAEELLFDAVPEILPAPVFDPTEARKKGEMFGKKIQSAKNMDELRSIKAEMREEDYDGFSWTTLINIFNKRYAELKDVRDPKL</sequence>
<organism evidence="1 2">
    <name type="scientific">Leptospira interrogans serovar Zanoni str. LT2156</name>
    <dbReference type="NCBI Taxonomy" id="1001601"/>
    <lineage>
        <taxon>Bacteria</taxon>
        <taxon>Pseudomonadati</taxon>
        <taxon>Spirochaetota</taxon>
        <taxon>Spirochaetia</taxon>
        <taxon>Leptospirales</taxon>
        <taxon>Leptospiraceae</taxon>
        <taxon>Leptospira</taxon>
    </lineage>
</organism>
<reference evidence="1 2" key="1">
    <citation type="submission" date="2013-01" db="EMBL/GenBank/DDBJ databases">
        <authorList>
            <person name="Harkins D.M."/>
            <person name="Durkin A.S."/>
            <person name="Brinkac L.M."/>
            <person name="Haft D.H."/>
            <person name="Selengut J.D."/>
            <person name="Sanka R."/>
            <person name="DePew J."/>
            <person name="Purushe J."/>
            <person name="Tulsiani S.M."/>
            <person name="Graham G.C."/>
            <person name="Burns M.-A."/>
            <person name="Dohnt M.F."/>
            <person name="Smythe L.D."/>
            <person name="McKay D.B."/>
            <person name="Craig S.B."/>
            <person name="Vinetz J.M."/>
            <person name="Sutton G.G."/>
            <person name="Nierman W.C."/>
            <person name="Fouts D.E."/>
        </authorList>
    </citation>
    <scope>NUCLEOTIDE SEQUENCE [LARGE SCALE GENOMIC DNA]</scope>
    <source>
        <strain evidence="1 2">LT2156</strain>
    </source>
</reference>
<name>M6HAH5_LEPIR</name>
<dbReference type="AlphaFoldDB" id="M6HAH5"/>
<dbReference type="EMBL" id="AFMF02000036">
    <property type="protein sequence ID" value="EMM94318.1"/>
    <property type="molecule type" value="Genomic_DNA"/>
</dbReference>
<evidence type="ECO:0000313" key="2">
    <source>
        <dbReference type="Proteomes" id="UP000012089"/>
    </source>
</evidence>
<protein>
    <submittedName>
        <fullName evidence="1">Uncharacterized protein</fullName>
    </submittedName>
</protein>
<gene>
    <name evidence="1" type="ORF">LEP1GSC158_0645</name>
</gene>
<evidence type="ECO:0000313" key="1">
    <source>
        <dbReference type="EMBL" id="EMM94318.1"/>
    </source>
</evidence>
<comment type="caution">
    <text evidence="1">The sequence shown here is derived from an EMBL/GenBank/DDBJ whole genome shotgun (WGS) entry which is preliminary data.</text>
</comment>
<accession>M6HAH5</accession>
<dbReference type="Proteomes" id="UP000012089">
    <property type="component" value="Unassembled WGS sequence"/>
</dbReference>
<proteinExistence type="predicted"/>